<name>A0AC34FW60_9BILA</name>
<proteinExistence type="predicted"/>
<organism evidence="1 2">
    <name type="scientific">Panagrolaimus sp. ES5</name>
    <dbReference type="NCBI Taxonomy" id="591445"/>
    <lineage>
        <taxon>Eukaryota</taxon>
        <taxon>Metazoa</taxon>
        <taxon>Ecdysozoa</taxon>
        <taxon>Nematoda</taxon>
        <taxon>Chromadorea</taxon>
        <taxon>Rhabditida</taxon>
        <taxon>Tylenchina</taxon>
        <taxon>Panagrolaimomorpha</taxon>
        <taxon>Panagrolaimoidea</taxon>
        <taxon>Panagrolaimidae</taxon>
        <taxon>Panagrolaimus</taxon>
    </lineage>
</organism>
<dbReference type="Proteomes" id="UP000887579">
    <property type="component" value="Unplaced"/>
</dbReference>
<dbReference type="WBParaSite" id="ES5_v2.g20924.t1">
    <property type="protein sequence ID" value="ES5_v2.g20924.t1"/>
    <property type="gene ID" value="ES5_v2.g20924"/>
</dbReference>
<reference evidence="2" key="1">
    <citation type="submission" date="2022-11" db="UniProtKB">
        <authorList>
            <consortium name="WormBaseParasite"/>
        </authorList>
    </citation>
    <scope>IDENTIFICATION</scope>
</reference>
<evidence type="ECO:0000313" key="2">
    <source>
        <dbReference type="WBParaSite" id="ES5_v2.g20924.t1"/>
    </source>
</evidence>
<accession>A0AC34FW60</accession>
<evidence type="ECO:0000313" key="1">
    <source>
        <dbReference type="Proteomes" id="UP000887579"/>
    </source>
</evidence>
<sequence length="489" mass="54202">MTIEGMRVSDSDGEEMNSEDVLNDLSTKLVNDVLPPEKESDLVINKHSVVAEVEHDTDNISKKAHQTLENLKEQAGDIMNNLKDITNEVGSHENSPSHTVVEGLKSMAEQAQEKADEVSEWAKEKVEEVKSSFEHHPDASKEKDNTIIGDLKEAAGKAQQKFEEVVVQSEKLINEHDSSPSEDEHKNEHFKVEHVLDSPLKAETGVPNVDADPYTTIKDQHDEVHFEKHGHEAHSSEISFVGHDSAEASSDIREHRPSPEDMTADQKHGEHIELPVINDPIEGIAGHVSAASVTEENAPAIDGRSLSPHGEHLIVGEDDHKFHDEEHIEEAPPVHESSESKEDEPPVRESSESKEEVPLEDYEEPSPQKETTPPVEVVFKDNTGEADITKVVKPETTVAFDEQHGDGTEGFSHDIHLSDVVEQALHEQSSIQIQSDEPLPPLDIDTPAPKIDNIPTQIVIENVDASQHVEDDEHEEERVPSPPQLASRE</sequence>
<protein>
    <submittedName>
        <fullName evidence="2">Uncharacterized protein</fullName>
    </submittedName>
</protein>